<feature type="region of interest" description="Disordered" evidence="1">
    <location>
        <begin position="404"/>
        <end position="708"/>
    </location>
</feature>
<evidence type="ECO:0000256" key="1">
    <source>
        <dbReference type="SAM" id="MobiDB-lite"/>
    </source>
</evidence>
<feature type="compositionally biased region" description="Pro residues" evidence="1">
    <location>
        <begin position="660"/>
        <end position="677"/>
    </location>
</feature>
<protein>
    <submittedName>
        <fullName evidence="2">Uncharacterized protein</fullName>
    </submittedName>
</protein>
<dbReference type="KEGG" id="vg:30999453"/>
<proteinExistence type="predicted"/>
<accession>A0A1P8VJ22</accession>
<feature type="compositionally biased region" description="Polar residues" evidence="1">
    <location>
        <begin position="378"/>
        <end position="388"/>
    </location>
</feature>
<keyword evidence="3" id="KW-1185">Reference proteome</keyword>
<feature type="compositionally biased region" description="Acidic residues" evidence="1">
    <location>
        <begin position="471"/>
        <end position="483"/>
    </location>
</feature>
<evidence type="ECO:0000313" key="2">
    <source>
        <dbReference type="EMBL" id="APZ76327.1"/>
    </source>
</evidence>
<feature type="compositionally biased region" description="Acidic residues" evidence="1">
    <location>
        <begin position="492"/>
        <end position="511"/>
    </location>
</feature>
<name>A0A1P8VJ22_9BETA</name>
<sequence>MALPIGPTAFATRYYSWLFECKNGGNLDLDRVVDNVRERNDLEHPMPYPKTLCLRYADDTYALWAFSKVKAFNALGIEGNSECLTFFKYNFWGGREFNSQVNMSLSLFLIIGLNPRAFDIPPEKESQPLVPLGALVKKDDHGRMRRVKPRTKKCAMWCGYTRNQLAAWQAKNTGLVLLVGHSGAVYVHDIFDTKVHMVAPNIVSFLKLGLRLWDPAYILAKEQKGKGTYMFFVDTALNSSPYWKRAFKALESNRNKLSRALAVDEDDHTSDDIQSSCDQIKMIDLTKNLSSSHGPGSAYSSVRSESVVSNTVSELDKDDLSDSDFEEFTEITQLNVWLKSVNKQLQRAEALDIPDSDKENENKETAQYADQEGEPGPQSATQTQATAIPNQKCVPVSVIVSNPTYKPTQEQPEPRTEVITISSTTTDDDSNGEEGGGGATGGSGVNKMGYEIAQPQSKVPGGQLYLYEYISETEELDQEEGGDGEGQGGDGEGQEGEGQEGGEDDEDDEDDTHSTGLKYEEDDDVTDPTWEPYGPKKSKHNWVAEGKNPVLWDRYQVRYVTKNKPASEKVARKTMRTADCPRPSRRRRKNTDGAECEQDPRPESLSATATATATRRPKNQSERGDASESGSETEPLPIDYSKTGPRDAPDSDPEDEPRLPPDAQPRPATPTPAPPPRPDSDPDDSIPTHGPFATLLPAGRDDNGERVPRDIYYGGPKVLPRRAGGSESLIGAFSRAHARGVDEFMNIHRLHLGAQFVLRHPVHRRRTTFSFWDPRRHANTTICDRQMDRLKQKMAQATPDALWRVFAIGGREPYLTWAVITADAVLAYLPCANILWRMADSFAHLAVHGGLLLPFSTHHNRVLVNLEPGEELLEQEHPLKKYWSRMAAITYFAKGTRPHIYSHVVY</sequence>
<feature type="compositionally biased region" description="Gly residues" evidence="1">
    <location>
        <begin position="433"/>
        <end position="444"/>
    </location>
</feature>
<feature type="region of interest" description="Disordered" evidence="1">
    <location>
        <begin position="350"/>
        <end position="388"/>
    </location>
</feature>
<evidence type="ECO:0000313" key="3">
    <source>
        <dbReference type="Proteomes" id="UP000202182"/>
    </source>
</evidence>
<organism evidence="2">
    <name type="scientific">Murid betaherpesvirus 3</name>
    <dbReference type="NCBI Taxonomy" id="2560603"/>
    <lineage>
        <taxon>Viruses</taxon>
        <taxon>Duplodnaviria</taxon>
        <taxon>Heunggongvirae</taxon>
        <taxon>Peploviricota</taxon>
        <taxon>Herviviricetes</taxon>
        <taxon>Herpesvirales</taxon>
        <taxon>Orthoherpesviridae</taxon>
        <taxon>Betaherpesvirinae</taxon>
        <taxon>Roseolovirus</taxon>
        <taxon>Roseolovirus muridbeta3</taxon>
    </lineage>
</organism>
<feature type="compositionally biased region" description="Basic and acidic residues" evidence="1">
    <location>
        <begin position="355"/>
        <end position="364"/>
    </location>
</feature>
<gene>
    <name evidence="2" type="primary">ORF112</name>
    <name evidence="2" type="ORF">MRV_0116</name>
</gene>
<dbReference type="EMBL" id="KY355735">
    <property type="protein sequence ID" value="APZ76327.1"/>
    <property type="molecule type" value="Genomic_DNA"/>
</dbReference>
<dbReference type="Proteomes" id="UP000202182">
    <property type="component" value="Segment"/>
</dbReference>
<reference evidence="2" key="1">
    <citation type="submission" date="2016-12" db="EMBL/GenBank/DDBJ databases">
        <title>A murine herpesvirus closely related to ubiquitous human herpesviruses causes T-cell depletion.</title>
        <authorList>
            <person name="Patel S.J."/>
            <person name="Zhao G."/>
            <person name="Penna V.R."/>
            <person name="Park E."/>
            <person name="Lauron E.J."/>
            <person name="Harvey I.B."/>
            <person name="Beatty W.L."/>
            <person name="Plougastel-Douglas B."/>
            <person name="Poursine-Laurent J."/>
            <person name="Fremont D.H."/>
            <person name="Wang D."/>
            <person name="Yokoyama W.M."/>
        </authorList>
    </citation>
    <scope>NUCLEOTIDE SEQUENCE [LARGE SCALE GENOMIC DNA]</scope>
    <source>
        <strain evidence="2">YOK1</strain>
    </source>
</reference>
<feature type="compositionally biased region" description="Basic and acidic residues" evidence="1">
    <location>
        <begin position="699"/>
        <end position="708"/>
    </location>
</feature>